<gene>
    <name evidence="1" type="ORF">PLA107_023180</name>
</gene>
<reference evidence="1 2" key="1">
    <citation type="journal article" date="2011" name="PLoS Pathog.">
        <title>Dynamic evolution of pathogenicity revealed by sequencing and comparative genomics of 19 Pseudomonas syringae isolates.</title>
        <authorList>
            <person name="Baltrus D.A."/>
            <person name="Nishimura M.T."/>
            <person name="Romanchuk A."/>
            <person name="Chang J.H."/>
            <person name="Mukhtar M.S."/>
            <person name="Cherkis K."/>
            <person name="Roach J."/>
            <person name="Grant S.R."/>
            <person name="Jones C.D."/>
            <person name="Dangl J.L."/>
        </authorList>
    </citation>
    <scope>NUCLEOTIDE SEQUENCE [LARGE SCALE GENOMIC DNA]</scope>
    <source>
        <strain evidence="1 2">M301315</strain>
    </source>
</reference>
<accession>A0AAD0M2X5</accession>
<proteinExistence type="predicted"/>
<dbReference type="EMBL" id="CP031225">
    <property type="protein sequence ID" value="AXH57855.1"/>
    <property type="molecule type" value="Genomic_DNA"/>
</dbReference>
<organism evidence="1 2">
    <name type="scientific">Pseudomonas amygdali pv. lachrymans str. M301315</name>
    <dbReference type="NCBI Taxonomy" id="629260"/>
    <lineage>
        <taxon>Bacteria</taxon>
        <taxon>Pseudomonadati</taxon>
        <taxon>Pseudomonadota</taxon>
        <taxon>Gammaproteobacteria</taxon>
        <taxon>Pseudomonadales</taxon>
        <taxon>Pseudomonadaceae</taxon>
        <taxon>Pseudomonas</taxon>
        <taxon>Pseudomonas amygdali</taxon>
    </lineage>
</organism>
<protein>
    <submittedName>
        <fullName evidence="1">Uncharacterized protein</fullName>
    </submittedName>
</protein>
<dbReference type="Proteomes" id="UP000006426">
    <property type="component" value="Chromosome"/>
</dbReference>
<dbReference type="AlphaFoldDB" id="A0AAD0M2X5"/>
<name>A0AAD0M2X5_PSEAV</name>
<sequence length="85" mass="9306">MLVTPSLQLMTHVLLDVGSSNDLQENVDWKLSLDEALVTKGNESETHGFQLLVVDTTIVLLVLVNPGDQFVVWAPVQVTRFTASA</sequence>
<evidence type="ECO:0000313" key="1">
    <source>
        <dbReference type="EMBL" id="AXH57855.1"/>
    </source>
</evidence>
<evidence type="ECO:0000313" key="2">
    <source>
        <dbReference type="Proteomes" id="UP000006426"/>
    </source>
</evidence>